<dbReference type="EnsemblPlants" id="Solyc06g050220.3.1">
    <property type="protein sequence ID" value="Solyc06g050220.3.1"/>
    <property type="gene ID" value="Solyc06g050220.3"/>
</dbReference>
<keyword evidence="2" id="KW-1185">Reference proteome</keyword>
<dbReference type="Proteomes" id="UP000004994">
    <property type="component" value="Chromosome 6"/>
</dbReference>
<name>A0A3Q7GSN2_SOLLC</name>
<dbReference type="AlphaFoldDB" id="A0A3Q7GSN2"/>
<evidence type="ECO:0000313" key="1">
    <source>
        <dbReference type="EnsemblPlants" id="Solyc06g050220.3.1"/>
    </source>
</evidence>
<sequence>MLLTQKKKDKAHPTPESGLFLYFLFSSFSRLVQTKVPKMGDLKISSKPEKNLGELALSGSKFEDAADLFDKDVNCFKLADSWDNAGAVYVKFG</sequence>
<dbReference type="Pfam" id="PF14938">
    <property type="entry name" value="SNAP"/>
    <property type="match status" value="1"/>
</dbReference>
<dbReference type="InParanoid" id="A0A3Q7GSN2"/>
<dbReference type="InterPro" id="IPR011990">
    <property type="entry name" value="TPR-like_helical_dom_sf"/>
</dbReference>
<reference evidence="1" key="2">
    <citation type="submission" date="2019-01" db="UniProtKB">
        <authorList>
            <consortium name="EnsemblPlants"/>
        </authorList>
    </citation>
    <scope>IDENTIFICATION</scope>
    <source>
        <strain evidence="1">cv. Heinz 1706</strain>
    </source>
</reference>
<reference evidence="1" key="1">
    <citation type="journal article" date="2012" name="Nature">
        <title>The tomato genome sequence provides insights into fleshy fruit evolution.</title>
        <authorList>
            <consortium name="Tomato Genome Consortium"/>
        </authorList>
    </citation>
    <scope>NUCLEOTIDE SEQUENCE [LARGE SCALE GENOMIC DNA]</scope>
    <source>
        <strain evidence="1">cv. Heinz 1706</strain>
    </source>
</reference>
<dbReference type="Gene3D" id="1.25.40.10">
    <property type="entry name" value="Tetratricopeptide repeat domain"/>
    <property type="match status" value="1"/>
</dbReference>
<proteinExistence type="predicted"/>
<protein>
    <submittedName>
        <fullName evidence="1">Uncharacterized protein</fullName>
    </submittedName>
</protein>
<organism evidence="1">
    <name type="scientific">Solanum lycopersicum</name>
    <name type="common">Tomato</name>
    <name type="synonym">Lycopersicon esculentum</name>
    <dbReference type="NCBI Taxonomy" id="4081"/>
    <lineage>
        <taxon>Eukaryota</taxon>
        <taxon>Viridiplantae</taxon>
        <taxon>Streptophyta</taxon>
        <taxon>Embryophyta</taxon>
        <taxon>Tracheophyta</taxon>
        <taxon>Spermatophyta</taxon>
        <taxon>Magnoliopsida</taxon>
        <taxon>eudicotyledons</taxon>
        <taxon>Gunneridae</taxon>
        <taxon>Pentapetalae</taxon>
        <taxon>asterids</taxon>
        <taxon>lamiids</taxon>
        <taxon>Solanales</taxon>
        <taxon>Solanaceae</taxon>
        <taxon>Solanoideae</taxon>
        <taxon>Solaneae</taxon>
        <taxon>Solanum</taxon>
        <taxon>Solanum subgen. Lycopersicon</taxon>
    </lineage>
</organism>
<dbReference type="Gramene" id="Solyc06g050220.3.1">
    <property type="protein sequence ID" value="Solyc06g050220.3.1"/>
    <property type="gene ID" value="Solyc06g050220.3"/>
</dbReference>
<accession>A0A3Q7GSN2</accession>
<dbReference type="STRING" id="4081.A0A3Q7GSN2"/>
<evidence type="ECO:0000313" key="2">
    <source>
        <dbReference type="Proteomes" id="UP000004994"/>
    </source>
</evidence>